<evidence type="ECO:0000313" key="14">
    <source>
        <dbReference type="Proteomes" id="UP000229526"/>
    </source>
</evidence>
<dbReference type="NCBIfam" id="NF006625">
    <property type="entry name" value="PRK09194.1"/>
    <property type="match status" value="1"/>
</dbReference>
<evidence type="ECO:0000256" key="2">
    <source>
        <dbReference type="ARBA" id="ARBA00011738"/>
    </source>
</evidence>
<comment type="domain">
    <text evidence="10">Consists of three domains: the N-terminal catalytic domain, the editing domain and the C-terminal anticodon-binding domain.</text>
</comment>
<dbReference type="Pfam" id="PF04073">
    <property type="entry name" value="tRNA_edit"/>
    <property type="match status" value="1"/>
</dbReference>
<dbReference type="Pfam" id="PF00587">
    <property type="entry name" value="tRNA-synt_2b"/>
    <property type="match status" value="1"/>
</dbReference>
<dbReference type="EMBL" id="PFBD01000006">
    <property type="protein sequence ID" value="PIR87375.1"/>
    <property type="molecule type" value="Genomic_DNA"/>
</dbReference>
<dbReference type="InterPro" id="IPR006195">
    <property type="entry name" value="aa-tRNA-synth_II"/>
</dbReference>
<keyword evidence="5 10" id="KW-0547">Nucleotide-binding</keyword>
<gene>
    <name evidence="10" type="primary">proS</name>
    <name evidence="13" type="ORF">COU11_00745</name>
</gene>
<dbReference type="InterPro" id="IPR050062">
    <property type="entry name" value="Pro-tRNA_synthetase"/>
</dbReference>
<evidence type="ECO:0000256" key="1">
    <source>
        <dbReference type="ARBA" id="ARBA00004496"/>
    </source>
</evidence>
<proteinExistence type="inferred from homology"/>
<dbReference type="CDD" id="cd00861">
    <property type="entry name" value="ProRS_anticodon_short"/>
    <property type="match status" value="1"/>
</dbReference>
<dbReference type="Gene3D" id="3.30.930.10">
    <property type="entry name" value="Bira Bifunctional Protein, Domain 2"/>
    <property type="match status" value="2"/>
</dbReference>
<evidence type="ECO:0000256" key="7">
    <source>
        <dbReference type="ARBA" id="ARBA00022917"/>
    </source>
</evidence>
<evidence type="ECO:0000256" key="11">
    <source>
        <dbReference type="SAM" id="MobiDB-lite"/>
    </source>
</evidence>
<feature type="region of interest" description="Disordered" evidence="11">
    <location>
        <begin position="1"/>
        <end position="22"/>
    </location>
</feature>
<dbReference type="HAMAP" id="MF_01569">
    <property type="entry name" value="Pro_tRNA_synth_type1"/>
    <property type="match status" value="1"/>
</dbReference>
<feature type="domain" description="Aminoacyl-transfer RNA synthetases class-II family profile" evidence="12">
    <location>
        <begin position="46"/>
        <end position="469"/>
    </location>
</feature>
<accession>A0A2H0UNN4</accession>
<comment type="subunit">
    <text evidence="2 10">Homodimer.</text>
</comment>
<sequence>MKYSQIHPKTRRNDPKDAPSPGTRLLVRGGFIEQVTGGIWITTTMGLLARRQAERIVREEMNASGATEVEMPILHPAELWRETGRWDKYLSAGIAFHLKDRKGAEFILAPTAEEPITSFARNNLTSYNDLPVTWWQMSPKFRDELRPRQGLIRGREFVMKDAYSFDVDEDGMRASYAAMRAAYQRVFQRCGFSFIEVEADSGSIGGSGSAEFMAVTKYGEDTLIVCPTCHYGGNQEKAAAHFEYPEVPSQNLEELETPDVRTVEQLEAFTDLTAAQMVKTIVLWADDKPVVVSMRGDLEISEVKLANLLGAESVETADARIVEEVTGAPVGFAGPINLFGNTKVPYYFDVSVRGMQNFLCGANRKDVHFIGVNTGRDFPAPSEFHDLSKAVQGLTCSNCKGSTFEEQRGIELGHIFQLQQGYSSAMSATFVDQAGERVPFWMGCYGIGVSRIVQATVEQHNDERGIIWPWSLAPFQVVIIPVNGTNETYQGVAEELYRDLTSDGFRVLLDDRDARIGAKLTDAELLGWPIQVLVGRSWDNEEALEVRQRDLRDPDVSVFNQEGSSLPTATMKPQELFEFLRQLRQKHENLNP</sequence>
<evidence type="ECO:0000259" key="12">
    <source>
        <dbReference type="PROSITE" id="PS50862"/>
    </source>
</evidence>
<evidence type="ECO:0000256" key="3">
    <source>
        <dbReference type="ARBA" id="ARBA00022490"/>
    </source>
</evidence>
<evidence type="ECO:0000256" key="5">
    <source>
        <dbReference type="ARBA" id="ARBA00022741"/>
    </source>
</evidence>
<name>A0A2H0UNN4_9BACT</name>
<comment type="function">
    <text evidence="10">Catalyzes the attachment of proline to tRNA(Pro) in a two-step reaction: proline is first activated by ATP to form Pro-AMP and then transferred to the acceptor end of tRNA(Pro). As ProRS can inadvertently accommodate and process non-cognate amino acids such as alanine and cysteine, to avoid such errors it has two additional distinct editing activities against alanine. One activity is designated as 'pretransfer' editing and involves the tRNA(Pro)-independent hydrolysis of activated Ala-AMP. The other activity is designated 'posttransfer' editing and involves deacylation of mischarged Ala-tRNA(Pro). The misacylated Cys-tRNA(Pro) is not edited by ProRS.</text>
</comment>
<dbReference type="Gene3D" id="3.40.50.800">
    <property type="entry name" value="Anticodon-binding domain"/>
    <property type="match status" value="1"/>
</dbReference>
<dbReference type="Gene3D" id="3.90.960.10">
    <property type="entry name" value="YbaK/aminoacyl-tRNA synthetase-associated domain"/>
    <property type="match status" value="1"/>
</dbReference>
<evidence type="ECO:0000256" key="8">
    <source>
        <dbReference type="ARBA" id="ARBA00023146"/>
    </source>
</evidence>
<dbReference type="AlphaFoldDB" id="A0A2H0UNN4"/>
<dbReference type="InterPro" id="IPR045864">
    <property type="entry name" value="aa-tRNA-synth_II/BPL/LPL"/>
</dbReference>
<comment type="similarity">
    <text evidence="10">Belongs to the class-II aminoacyl-tRNA synthetase family. ProS type 1 subfamily.</text>
</comment>
<evidence type="ECO:0000256" key="10">
    <source>
        <dbReference type="HAMAP-Rule" id="MF_01569"/>
    </source>
</evidence>
<dbReference type="SUPFAM" id="SSF55826">
    <property type="entry name" value="YbaK/ProRS associated domain"/>
    <property type="match status" value="1"/>
</dbReference>
<dbReference type="InterPro" id="IPR044140">
    <property type="entry name" value="ProRS_anticodon_short"/>
</dbReference>
<protein>
    <recommendedName>
        <fullName evidence="10">Proline--tRNA ligase</fullName>
        <ecNumber evidence="10">6.1.1.15</ecNumber>
    </recommendedName>
    <alternativeName>
        <fullName evidence="10">Prolyl-tRNA synthetase</fullName>
        <shortName evidence="10">ProRS</shortName>
    </alternativeName>
</protein>
<dbReference type="GO" id="GO:0005829">
    <property type="term" value="C:cytosol"/>
    <property type="evidence" value="ECO:0007669"/>
    <property type="project" value="TreeGrafter"/>
</dbReference>
<dbReference type="PRINTS" id="PR01046">
    <property type="entry name" value="TRNASYNTHPRO"/>
</dbReference>
<evidence type="ECO:0000256" key="9">
    <source>
        <dbReference type="ARBA" id="ARBA00047671"/>
    </source>
</evidence>
<evidence type="ECO:0000256" key="6">
    <source>
        <dbReference type="ARBA" id="ARBA00022840"/>
    </source>
</evidence>
<dbReference type="GO" id="GO:0002161">
    <property type="term" value="F:aminoacyl-tRNA deacylase activity"/>
    <property type="evidence" value="ECO:0007669"/>
    <property type="project" value="InterPro"/>
</dbReference>
<evidence type="ECO:0000256" key="4">
    <source>
        <dbReference type="ARBA" id="ARBA00022598"/>
    </source>
</evidence>
<keyword evidence="3 10" id="KW-0963">Cytoplasm</keyword>
<dbReference type="PANTHER" id="PTHR42753">
    <property type="entry name" value="MITOCHONDRIAL RIBOSOME PROTEIN L39/PROLYL-TRNA LIGASE FAMILY MEMBER"/>
    <property type="match status" value="1"/>
</dbReference>
<reference evidence="14" key="1">
    <citation type="submission" date="2017-09" db="EMBL/GenBank/DDBJ databases">
        <title>Depth-based differentiation of microbial function through sediment-hosted aquifers and enrichment of novel symbionts in the deep terrestrial subsurface.</title>
        <authorList>
            <person name="Probst A.J."/>
            <person name="Ladd B."/>
            <person name="Jarett J.K."/>
            <person name="Geller-Mcgrath D.E."/>
            <person name="Sieber C.M.K."/>
            <person name="Emerson J.B."/>
            <person name="Anantharaman K."/>
            <person name="Thomas B.C."/>
            <person name="Malmstrom R."/>
            <person name="Stieglmeier M."/>
            <person name="Klingl A."/>
            <person name="Woyke T."/>
            <person name="Ryan C.M."/>
            <person name="Banfield J.F."/>
        </authorList>
    </citation>
    <scope>NUCLEOTIDE SEQUENCE [LARGE SCALE GENOMIC DNA]</scope>
</reference>
<dbReference type="Pfam" id="PF03129">
    <property type="entry name" value="HGTP_anticodon"/>
    <property type="match status" value="1"/>
</dbReference>
<keyword evidence="8 10" id="KW-0030">Aminoacyl-tRNA synthetase</keyword>
<comment type="catalytic activity">
    <reaction evidence="9 10">
        <text>tRNA(Pro) + L-proline + ATP = L-prolyl-tRNA(Pro) + AMP + diphosphate</text>
        <dbReference type="Rhea" id="RHEA:14305"/>
        <dbReference type="Rhea" id="RHEA-COMP:9700"/>
        <dbReference type="Rhea" id="RHEA-COMP:9702"/>
        <dbReference type="ChEBI" id="CHEBI:30616"/>
        <dbReference type="ChEBI" id="CHEBI:33019"/>
        <dbReference type="ChEBI" id="CHEBI:60039"/>
        <dbReference type="ChEBI" id="CHEBI:78442"/>
        <dbReference type="ChEBI" id="CHEBI:78532"/>
        <dbReference type="ChEBI" id="CHEBI:456215"/>
        <dbReference type="EC" id="6.1.1.15"/>
    </reaction>
</comment>
<dbReference type="Proteomes" id="UP000229526">
    <property type="component" value="Unassembled WGS sequence"/>
</dbReference>
<dbReference type="GO" id="GO:0004827">
    <property type="term" value="F:proline-tRNA ligase activity"/>
    <property type="evidence" value="ECO:0007669"/>
    <property type="project" value="UniProtKB-UniRule"/>
</dbReference>
<dbReference type="GO" id="GO:0005524">
    <property type="term" value="F:ATP binding"/>
    <property type="evidence" value="ECO:0007669"/>
    <property type="project" value="UniProtKB-UniRule"/>
</dbReference>
<dbReference type="SUPFAM" id="SSF52954">
    <property type="entry name" value="Class II aaRS ABD-related"/>
    <property type="match status" value="1"/>
</dbReference>
<dbReference type="PROSITE" id="PS50862">
    <property type="entry name" value="AA_TRNA_LIGASE_II"/>
    <property type="match status" value="1"/>
</dbReference>
<dbReference type="InterPro" id="IPR004500">
    <property type="entry name" value="Pro-tRNA-synth_IIa_bac-type"/>
</dbReference>
<dbReference type="InterPro" id="IPR023717">
    <property type="entry name" value="Pro-tRNA-Synthase_IIa_type1"/>
</dbReference>
<dbReference type="NCBIfam" id="TIGR00409">
    <property type="entry name" value="proS_fam_II"/>
    <property type="match status" value="1"/>
</dbReference>
<evidence type="ECO:0000313" key="13">
    <source>
        <dbReference type="EMBL" id="PIR87375.1"/>
    </source>
</evidence>
<dbReference type="SUPFAM" id="SSF55681">
    <property type="entry name" value="Class II aaRS and biotin synthetases"/>
    <property type="match status" value="1"/>
</dbReference>
<organism evidence="13 14">
    <name type="scientific">Candidatus Harrisonbacteria bacterium CG10_big_fil_rev_8_21_14_0_10_49_15</name>
    <dbReference type="NCBI Taxonomy" id="1974587"/>
    <lineage>
        <taxon>Bacteria</taxon>
        <taxon>Candidatus Harrisoniibacteriota</taxon>
    </lineage>
</organism>
<dbReference type="InterPro" id="IPR002314">
    <property type="entry name" value="aa-tRNA-synt_IIb"/>
</dbReference>
<keyword evidence="4 10" id="KW-0436">Ligase</keyword>
<comment type="subcellular location">
    <subcellularLocation>
        <location evidence="1 10">Cytoplasm</location>
    </subcellularLocation>
</comment>
<dbReference type="InterPro" id="IPR007214">
    <property type="entry name" value="YbaK/aa-tRNA-synth-assoc-dom"/>
</dbReference>
<dbReference type="InterPro" id="IPR036621">
    <property type="entry name" value="Anticodon-bd_dom_sf"/>
</dbReference>
<keyword evidence="7 10" id="KW-0648">Protein biosynthesis</keyword>
<dbReference type="InterPro" id="IPR004154">
    <property type="entry name" value="Anticodon-bd"/>
</dbReference>
<dbReference type="EC" id="6.1.1.15" evidence="10"/>
<dbReference type="PANTHER" id="PTHR42753:SF2">
    <property type="entry name" value="PROLINE--TRNA LIGASE"/>
    <property type="match status" value="1"/>
</dbReference>
<comment type="caution">
    <text evidence="13">The sequence shown here is derived from an EMBL/GenBank/DDBJ whole genome shotgun (WGS) entry which is preliminary data.</text>
</comment>
<dbReference type="CDD" id="cd04334">
    <property type="entry name" value="ProRS-INS"/>
    <property type="match status" value="1"/>
</dbReference>
<keyword evidence="6 10" id="KW-0067">ATP-binding</keyword>
<dbReference type="InterPro" id="IPR036754">
    <property type="entry name" value="YbaK/aa-tRNA-synt-asso_dom_sf"/>
</dbReference>
<dbReference type="InterPro" id="IPR002316">
    <property type="entry name" value="Pro-tRNA-ligase_IIa"/>
</dbReference>
<dbReference type="GO" id="GO:0006433">
    <property type="term" value="P:prolyl-tRNA aminoacylation"/>
    <property type="evidence" value="ECO:0007669"/>
    <property type="project" value="UniProtKB-UniRule"/>
</dbReference>